<protein>
    <submittedName>
        <fullName evidence="2">VTC domain-containing protein</fullName>
    </submittedName>
</protein>
<sequence length="238" mass="28880">MNTFKRYEKKYILTIEQKEALEERIKDHMELDSFCKKNKHYLIRNIYYDTENNDLIHMSVNKPPFKEKLRVRKYGTYGDGRDEYFLEIKRKSEKIVYKRRVTLTKSELDAFLLEGIVPSREKFLDIQVNKELQYLLKTYILKPAVFITYVRIAYFDKDDSSFRLTFDDQIYARRHDLDFDIKECDEMILPEGYYLMEVKSSQNYPLWFARALSDLKIYPTSFSKYGREYKILKLEENS</sequence>
<organism evidence="2 3">
    <name type="scientific">Anaeroplasma bactoclasticum</name>
    <dbReference type="NCBI Taxonomy" id="2088"/>
    <lineage>
        <taxon>Bacteria</taxon>
        <taxon>Bacillati</taxon>
        <taxon>Mycoplasmatota</taxon>
        <taxon>Mollicutes</taxon>
        <taxon>Anaeroplasmatales</taxon>
        <taxon>Anaeroplasmataceae</taxon>
        <taxon>Anaeroplasma</taxon>
    </lineage>
</organism>
<dbReference type="CDD" id="cd07750">
    <property type="entry name" value="PolyPPase_VTC_like"/>
    <property type="match status" value="1"/>
</dbReference>
<dbReference type="Proteomes" id="UP000266506">
    <property type="component" value="Unassembled WGS sequence"/>
</dbReference>
<keyword evidence="3" id="KW-1185">Reference proteome</keyword>
<name>A0A397R0P3_9MOLU</name>
<dbReference type="InterPro" id="IPR033469">
    <property type="entry name" value="CYTH-like_dom_sf"/>
</dbReference>
<dbReference type="SUPFAM" id="SSF55154">
    <property type="entry name" value="CYTH-like phosphatases"/>
    <property type="match status" value="1"/>
</dbReference>
<accession>A0A397R0P3</accession>
<proteinExistence type="predicted"/>
<evidence type="ECO:0000259" key="1">
    <source>
        <dbReference type="Pfam" id="PF09359"/>
    </source>
</evidence>
<reference evidence="2 3" key="1">
    <citation type="submission" date="2018-08" db="EMBL/GenBank/DDBJ databases">
        <title>Genomic Encyclopedia of Archaeal and Bacterial Type Strains, Phase II (KMG-II): from individual species to whole genera.</title>
        <authorList>
            <person name="Goeker M."/>
        </authorList>
    </citation>
    <scope>NUCLEOTIDE SEQUENCE [LARGE SCALE GENOMIC DNA]</scope>
    <source>
        <strain evidence="2 3">ATCC 27112</strain>
    </source>
</reference>
<dbReference type="AlphaFoldDB" id="A0A397R0P3"/>
<evidence type="ECO:0000313" key="3">
    <source>
        <dbReference type="Proteomes" id="UP000266506"/>
    </source>
</evidence>
<dbReference type="OrthoDB" id="185578at2"/>
<dbReference type="GO" id="GO:0006799">
    <property type="term" value="P:polyphosphate biosynthetic process"/>
    <property type="evidence" value="ECO:0007669"/>
    <property type="project" value="UniProtKB-ARBA"/>
</dbReference>
<feature type="domain" description="VTC" evidence="1">
    <location>
        <begin position="5"/>
        <end position="232"/>
    </location>
</feature>
<dbReference type="InterPro" id="IPR018966">
    <property type="entry name" value="VTC_domain"/>
</dbReference>
<dbReference type="Gene3D" id="3.20.100.30">
    <property type="entry name" value="VTC, catalytic tunnel domain"/>
    <property type="match status" value="1"/>
</dbReference>
<comment type="caution">
    <text evidence="2">The sequence shown here is derived from an EMBL/GenBank/DDBJ whole genome shotgun (WGS) entry which is preliminary data.</text>
</comment>
<gene>
    <name evidence="2" type="ORF">EI71_01696</name>
</gene>
<dbReference type="RefSeq" id="WP_119016779.1">
    <property type="nucleotide sequence ID" value="NZ_QXEV01000026.1"/>
</dbReference>
<dbReference type="InParanoid" id="A0A397R0P3"/>
<dbReference type="EMBL" id="QXEV01000026">
    <property type="protein sequence ID" value="RIA64997.1"/>
    <property type="molecule type" value="Genomic_DNA"/>
</dbReference>
<dbReference type="InterPro" id="IPR042267">
    <property type="entry name" value="VTC_sf"/>
</dbReference>
<dbReference type="Pfam" id="PF09359">
    <property type="entry name" value="VTC"/>
    <property type="match status" value="1"/>
</dbReference>
<evidence type="ECO:0000313" key="2">
    <source>
        <dbReference type="EMBL" id="RIA64997.1"/>
    </source>
</evidence>